<protein>
    <submittedName>
        <fullName evidence="9">Iron complex transport system permease protein</fullName>
    </submittedName>
</protein>
<organism evidence="9 10">
    <name type="scientific">Leucobacter exalbidus</name>
    <dbReference type="NCBI Taxonomy" id="662960"/>
    <lineage>
        <taxon>Bacteria</taxon>
        <taxon>Bacillati</taxon>
        <taxon>Actinomycetota</taxon>
        <taxon>Actinomycetes</taxon>
        <taxon>Micrococcales</taxon>
        <taxon>Microbacteriaceae</taxon>
        <taxon>Leucobacter</taxon>
    </lineage>
</organism>
<feature type="transmembrane region" description="Helical" evidence="8">
    <location>
        <begin position="161"/>
        <end position="181"/>
    </location>
</feature>
<sequence length="345" mass="34387">MTVSTAPALSGATHIKRASFLSAGLLVCLVLLALMCAVSVAFGVRGVAFDDIVAGLGGATDTIAQAVVTKRVPRTVLAVLIGAALALSGVALQAVTRNPLADPGIFGISGGASFAVVVGIAFFGLSQPYSVMGVAVIGAAVASGFVYIVGSLGGGASPLKLALAGAATAAALVSLSSAIMLPRVDSLRNFQFWQVGGVGGAAWDRIATVTPVLAIGALIVFASAKGLNALALGDELAAGLGAHVARTRAIAALGAVILAGAATAVAGPIAFVGLLVPHICRLLVGPDHRWLLPYTAIAGSMLLVTADVVGRIIAKPEEIEVGIVTAIIGAPLFIWIVRRQKGRGL</sequence>
<dbReference type="Gene3D" id="1.10.3470.10">
    <property type="entry name" value="ABC transporter involved in vitamin B12 uptake, BtuC"/>
    <property type="match status" value="1"/>
</dbReference>
<dbReference type="Proteomes" id="UP000675163">
    <property type="component" value="Unassembled WGS sequence"/>
</dbReference>
<dbReference type="PANTHER" id="PTHR30472">
    <property type="entry name" value="FERRIC ENTEROBACTIN TRANSPORT SYSTEM PERMEASE PROTEIN"/>
    <property type="match status" value="1"/>
</dbReference>
<evidence type="ECO:0000313" key="10">
    <source>
        <dbReference type="Proteomes" id="UP000675163"/>
    </source>
</evidence>
<evidence type="ECO:0000256" key="2">
    <source>
        <dbReference type="ARBA" id="ARBA00007935"/>
    </source>
</evidence>
<dbReference type="AlphaFoldDB" id="A0A940PWW5"/>
<feature type="transmembrane region" description="Helical" evidence="8">
    <location>
        <begin position="202"/>
        <end position="224"/>
    </location>
</feature>
<feature type="transmembrane region" description="Helical" evidence="8">
    <location>
        <begin position="20"/>
        <end position="44"/>
    </location>
</feature>
<evidence type="ECO:0000256" key="4">
    <source>
        <dbReference type="ARBA" id="ARBA00022475"/>
    </source>
</evidence>
<reference evidence="9" key="1">
    <citation type="submission" date="2021-02" db="EMBL/GenBank/DDBJ databases">
        <title>Sequencing the genomes of 1000 actinobacteria strains.</title>
        <authorList>
            <person name="Klenk H.-P."/>
        </authorList>
    </citation>
    <scope>NUCLEOTIDE SEQUENCE</scope>
    <source>
        <strain evidence="9">DSM 22850</strain>
    </source>
</reference>
<dbReference type="PANTHER" id="PTHR30472:SF1">
    <property type="entry name" value="FE(3+) DICITRATE TRANSPORT SYSTEM PERMEASE PROTEIN FECC-RELATED"/>
    <property type="match status" value="1"/>
</dbReference>
<evidence type="ECO:0000256" key="3">
    <source>
        <dbReference type="ARBA" id="ARBA00022448"/>
    </source>
</evidence>
<name>A0A940PWW5_9MICO</name>
<evidence type="ECO:0000256" key="6">
    <source>
        <dbReference type="ARBA" id="ARBA00022989"/>
    </source>
</evidence>
<gene>
    <name evidence="9" type="ORF">JOF28_000908</name>
</gene>
<dbReference type="FunFam" id="1.10.3470.10:FF:000001">
    <property type="entry name" value="Vitamin B12 ABC transporter permease BtuC"/>
    <property type="match status" value="1"/>
</dbReference>
<evidence type="ECO:0000256" key="8">
    <source>
        <dbReference type="SAM" id="Phobius"/>
    </source>
</evidence>
<comment type="caution">
    <text evidence="9">The sequence shown here is derived from an EMBL/GenBank/DDBJ whole genome shotgun (WGS) entry which is preliminary data.</text>
</comment>
<dbReference type="EMBL" id="JAFIDA010000001">
    <property type="protein sequence ID" value="MBP1325676.1"/>
    <property type="molecule type" value="Genomic_DNA"/>
</dbReference>
<feature type="transmembrane region" description="Helical" evidence="8">
    <location>
        <begin position="75"/>
        <end position="92"/>
    </location>
</feature>
<feature type="transmembrane region" description="Helical" evidence="8">
    <location>
        <begin position="104"/>
        <end position="124"/>
    </location>
</feature>
<keyword evidence="4" id="KW-1003">Cell membrane</keyword>
<feature type="transmembrane region" description="Helical" evidence="8">
    <location>
        <begin position="319"/>
        <end position="337"/>
    </location>
</feature>
<keyword evidence="10" id="KW-1185">Reference proteome</keyword>
<accession>A0A940PWW5</accession>
<dbReference type="RefSeq" id="WP_342452079.1">
    <property type="nucleotide sequence ID" value="NZ_JAFIDA010000001.1"/>
</dbReference>
<dbReference type="GO" id="GO:0033214">
    <property type="term" value="P:siderophore-iron import into cell"/>
    <property type="evidence" value="ECO:0007669"/>
    <property type="project" value="TreeGrafter"/>
</dbReference>
<dbReference type="GO" id="GO:0022857">
    <property type="term" value="F:transmembrane transporter activity"/>
    <property type="evidence" value="ECO:0007669"/>
    <property type="project" value="InterPro"/>
</dbReference>
<evidence type="ECO:0000313" key="9">
    <source>
        <dbReference type="EMBL" id="MBP1325676.1"/>
    </source>
</evidence>
<evidence type="ECO:0000256" key="5">
    <source>
        <dbReference type="ARBA" id="ARBA00022692"/>
    </source>
</evidence>
<feature type="transmembrane region" description="Helical" evidence="8">
    <location>
        <begin position="249"/>
        <end position="279"/>
    </location>
</feature>
<dbReference type="GO" id="GO:0005886">
    <property type="term" value="C:plasma membrane"/>
    <property type="evidence" value="ECO:0007669"/>
    <property type="project" value="UniProtKB-SubCell"/>
</dbReference>
<comment type="similarity">
    <text evidence="2">Belongs to the binding-protein-dependent transport system permease family. FecCD subfamily.</text>
</comment>
<keyword evidence="6 8" id="KW-1133">Transmembrane helix</keyword>
<dbReference type="SUPFAM" id="SSF81345">
    <property type="entry name" value="ABC transporter involved in vitamin B12 uptake, BtuC"/>
    <property type="match status" value="1"/>
</dbReference>
<evidence type="ECO:0000256" key="1">
    <source>
        <dbReference type="ARBA" id="ARBA00004651"/>
    </source>
</evidence>
<dbReference type="InterPro" id="IPR037294">
    <property type="entry name" value="ABC_BtuC-like"/>
</dbReference>
<feature type="transmembrane region" description="Helical" evidence="8">
    <location>
        <begin position="131"/>
        <end position="149"/>
    </location>
</feature>
<dbReference type="InterPro" id="IPR000522">
    <property type="entry name" value="ABC_transptr_permease_BtuC"/>
</dbReference>
<feature type="transmembrane region" description="Helical" evidence="8">
    <location>
        <begin position="291"/>
        <end position="313"/>
    </location>
</feature>
<dbReference type="CDD" id="cd06550">
    <property type="entry name" value="TM_ABC_iron-siderophores_like"/>
    <property type="match status" value="1"/>
</dbReference>
<keyword evidence="7 8" id="KW-0472">Membrane</keyword>
<comment type="subcellular location">
    <subcellularLocation>
        <location evidence="1">Cell membrane</location>
        <topology evidence="1">Multi-pass membrane protein</topology>
    </subcellularLocation>
</comment>
<keyword evidence="3" id="KW-0813">Transport</keyword>
<keyword evidence="5 8" id="KW-0812">Transmembrane</keyword>
<proteinExistence type="inferred from homology"/>
<evidence type="ECO:0000256" key="7">
    <source>
        <dbReference type="ARBA" id="ARBA00023136"/>
    </source>
</evidence>
<dbReference type="Pfam" id="PF01032">
    <property type="entry name" value="FecCD"/>
    <property type="match status" value="1"/>
</dbReference>